<protein>
    <submittedName>
        <fullName evidence="3">Arsenate reductase</fullName>
    </submittedName>
</protein>
<dbReference type="InterPro" id="IPR006660">
    <property type="entry name" value="Arsenate_reductase-like"/>
</dbReference>
<dbReference type="PANTHER" id="PTHR30041:SF4">
    <property type="entry name" value="ARSENATE REDUCTASE"/>
    <property type="match status" value="1"/>
</dbReference>
<evidence type="ECO:0000256" key="1">
    <source>
        <dbReference type="ARBA" id="ARBA00007198"/>
    </source>
</evidence>
<dbReference type="STRING" id="1236989.JCM15548_11416"/>
<dbReference type="Proteomes" id="UP000032900">
    <property type="component" value="Unassembled WGS sequence"/>
</dbReference>
<organism evidence="3 4">
    <name type="scientific">Geofilum rubicundum JCM 15548</name>
    <dbReference type="NCBI Taxonomy" id="1236989"/>
    <lineage>
        <taxon>Bacteria</taxon>
        <taxon>Pseudomonadati</taxon>
        <taxon>Bacteroidota</taxon>
        <taxon>Bacteroidia</taxon>
        <taxon>Marinilabiliales</taxon>
        <taxon>Marinilabiliaceae</taxon>
        <taxon>Geofilum</taxon>
    </lineage>
</organism>
<evidence type="ECO:0000256" key="2">
    <source>
        <dbReference type="PROSITE-ProRule" id="PRU01282"/>
    </source>
</evidence>
<evidence type="ECO:0000313" key="3">
    <source>
        <dbReference type="EMBL" id="GAO29248.1"/>
    </source>
</evidence>
<sequence>MYQKSGRLKIYTGSGIQPEEIRYLDHPLTAEEIKSMLKKLGIPAIDWIRKNEAIYKEVYKHKELNDDQWAEAMAQHPKLIERPVVINGDKAVIGRPVENIKSIL</sequence>
<reference evidence="3 4" key="1">
    <citation type="journal article" date="2015" name="Microbes Environ.">
        <title>Distribution and evolution of nitrogen fixation genes in the phylum bacteroidetes.</title>
        <authorList>
            <person name="Inoue J."/>
            <person name="Oshima K."/>
            <person name="Suda W."/>
            <person name="Sakamoto M."/>
            <person name="Iino T."/>
            <person name="Noda S."/>
            <person name="Hongoh Y."/>
            <person name="Hattori M."/>
            <person name="Ohkuma M."/>
        </authorList>
    </citation>
    <scope>NUCLEOTIDE SEQUENCE [LARGE SCALE GENOMIC DNA]</scope>
    <source>
        <strain evidence="3">JCM 15548</strain>
    </source>
</reference>
<dbReference type="RefSeq" id="WP_227625517.1">
    <property type="nucleotide sequence ID" value="NZ_BAZW01000007.1"/>
</dbReference>
<dbReference type="SUPFAM" id="SSF52833">
    <property type="entry name" value="Thioredoxin-like"/>
    <property type="match status" value="1"/>
</dbReference>
<dbReference type="PROSITE" id="PS51353">
    <property type="entry name" value="ARSC"/>
    <property type="match status" value="1"/>
</dbReference>
<keyword evidence="4" id="KW-1185">Reference proteome</keyword>
<dbReference type="AlphaFoldDB" id="A0A0E9LVB1"/>
<name>A0A0E9LVB1_9BACT</name>
<comment type="caution">
    <text evidence="3">The sequence shown here is derived from an EMBL/GenBank/DDBJ whole genome shotgun (WGS) entry which is preliminary data.</text>
</comment>
<proteinExistence type="inferred from homology"/>
<gene>
    <name evidence="3" type="ORF">JCM15548_11416</name>
</gene>
<dbReference type="InterPro" id="IPR036249">
    <property type="entry name" value="Thioredoxin-like_sf"/>
</dbReference>
<dbReference type="EMBL" id="BAZW01000007">
    <property type="protein sequence ID" value="GAO29248.1"/>
    <property type="molecule type" value="Genomic_DNA"/>
</dbReference>
<accession>A0A0E9LVB1</accession>
<comment type="similarity">
    <text evidence="1 2">Belongs to the ArsC family.</text>
</comment>
<dbReference type="Pfam" id="PF03960">
    <property type="entry name" value="ArsC"/>
    <property type="match status" value="1"/>
</dbReference>
<dbReference type="PANTHER" id="PTHR30041">
    <property type="entry name" value="ARSENATE REDUCTASE"/>
    <property type="match status" value="1"/>
</dbReference>
<evidence type="ECO:0000313" key="4">
    <source>
        <dbReference type="Proteomes" id="UP000032900"/>
    </source>
</evidence>
<dbReference type="Gene3D" id="3.40.30.10">
    <property type="entry name" value="Glutaredoxin"/>
    <property type="match status" value="1"/>
</dbReference>